<name>A0A6J6MCX9_9ZZZZ</name>
<reference evidence="2" key="1">
    <citation type="submission" date="2020-05" db="EMBL/GenBank/DDBJ databases">
        <authorList>
            <person name="Chiriac C."/>
            <person name="Salcher M."/>
            <person name="Ghai R."/>
            <person name="Kavagutti S V."/>
        </authorList>
    </citation>
    <scope>NUCLEOTIDE SEQUENCE</scope>
</reference>
<feature type="region of interest" description="Disordered" evidence="1">
    <location>
        <begin position="1"/>
        <end position="46"/>
    </location>
</feature>
<organism evidence="2">
    <name type="scientific">freshwater metagenome</name>
    <dbReference type="NCBI Taxonomy" id="449393"/>
    <lineage>
        <taxon>unclassified sequences</taxon>
        <taxon>metagenomes</taxon>
        <taxon>ecological metagenomes</taxon>
    </lineage>
</organism>
<proteinExistence type="predicted"/>
<feature type="region of interest" description="Disordered" evidence="1">
    <location>
        <begin position="76"/>
        <end position="110"/>
    </location>
</feature>
<evidence type="ECO:0000313" key="2">
    <source>
        <dbReference type="EMBL" id="CAB4672051.1"/>
    </source>
</evidence>
<accession>A0A6J6MCX9</accession>
<evidence type="ECO:0000256" key="1">
    <source>
        <dbReference type="SAM" id="MobiDB-lite"/>
    </source>
</evidence>
<protein>
    <submittedName>
        <fullName evidence="2">Unannotated protein</fullName>
    </submittedName>
</protein>
<dbReference type="EMBL" id="CAEZWW010000065">
    <property type="protein sequence ID" value="CAB4672051.1"/>
    <property type="molecule type" value="Genomic_DNA"/>
</dbReference>
<dbReference type="AlphaFoldDB" id="A0A6J6MCX9"/>
<sequence>MDSSPLPDKEIGTSAGRTGCAPSVTSPTAHQESGLAAGTRGSPVSSTARANSANFVTAAACTEGELISSIATCRRRATKPSSEAVKRGRPDLDSASTPSAAMKRLGCGPASVPDAMAVTTTRWRARVHAT</sequence>
<gene>
    <name evidence="2" type="ORF">UFOPK2310_00669</name>
</gene>